<feature type="chain" id="PRO_5037159660" description="GPI transamidase component PIG-T" evidence="2">
    <location>
        <begin position="22"/>
        <end position="630"/>
    </location>
</feature>
<organism evidence="3 4">
    <name type="scientific">Dermatophagoides farinae</name>
    <name type="common">American house dust mite</name>
    <dbReference type="NCBI Taxonomy" id="6954"/>
    <lineage>
        <taxon>Eukaryota</taxon>
        <taxon>Metazoa</taxon>
        <taxon>Ecdysozoa</taxon>
        <taxon>Arthropoda</taxon>
        <taxon>Chelicerata</taxon>
        <taxon>Arachnida</taxon>
        <taxon>Acari</taxon>
        <taxon>Acariformes</taxon>
        <taxon>Sarcoptiformes</taxon>
        <taxon>Astigmata</taxon>
        <taxon>Psoroptidia</taxon>
        <taxon>Analgoidea</taxon>
        <taxon>Pyroglyphidae</taxon>
        <taxon>Dermatophagoidinae</taxon>
        <taxon>Dermatophagoides</taxon>
    </lineage>
</organism>
<dbReference type="GO" id="GO:0042765">
    <property type="term" value="C:GPI-anchor transamidase complex"/>
    <property type="evidence" value="ECO:0007669"/>
    <property type="project" value="InterPro"/>
</dbReference>
<comment type="caution">
    <text evidence="3">The sequence shown here is derived from an EMBL/GenBank/DDBJ whole genome shotgun (WGS) entry which is preliminary data.</text>
</comment>
<accession>A0A922HV75</accession>
<keyword evidence="2" id="KW-0732">Signal</keyword>
<protein>
    <recommendedName>
        <fullName evidence="5">GPI transamidase component PIG-T</fullName>
    </recommendedName>
</protein>
<dbReference type="OrthoDB" id="331263at2759"/>
<dbReference type="GO" id="GO:0016255">
    <property type="term" value="P:attachment of GPI anchor to protein"/>
    <property type="evidence" value="ECO:0007669"/>
    <property type="project" value="InterPro"/>
</dbReference>
<reference evidence="3" key="1">
    <citation type="submission" date="2013-05" db="EMBL/GenBank/DDBJ databases">
        <authorList>
            <person name="Yim A.K.Y."/>
            <person name="Chan T.F."/>
            <person name="Ji K.M."/>
            <person name="Liu X.Y."/>
            <person name="Zhou J.W."/>
            <person name="Li R.Q."/>
            <person name="Yang K.Y."/>
            <person name="Li J."/>
            <person name="Li M."/>
            <person name="Law P.T.W."/>
            <person name="Wu Y.L."/>
            <person name="Cai Z.L."/>
            <person name="Qin H."/>
            <person name="Bao Y."/>
            <person name="Leung R.K.K."/>
            <person name="Ng P.K.S."/>
            <person name="Zou J."/>
            <person name="Zhong X.J."/>
            <person name="Ran P.X."/>
            <person name="Zhong N.S."/>
            <person name="Liu Z.G."/>
            <person name="Tsui S.K.W."/>
        </authorList>
    </citation>
    <scope>NUCLEOTIDE SEQUENCE</scope>
    <source>
        <strain evidence="3">Derf</strain>
        <tissue evidence="3">Whole organism</tissue>
    </source>
</reference>
<dbReference type="EMBL" id="ASGP02000004">
    <property type="protein sequence ID" value="KAH9511577.1"/>
    <property type="molecule type" value="Genomic_DNA"/>
</dbReference>
<dbReference type="PANTHER" id="PTHR12959">
    <property type="entry name" value="GPI TRANSAMIDASE COMPONENT PIG-T-RELATED"/>
    <property type="match status" value="1"/>
</dbReference>
<gene>
    <name evidence="3" type="ORF">DERF_010028</name>
</gene>
<feature type="signal peptide" evidence="2">
    <location>
        <begin position="1"/>
        <end position="21"/>
    </location>
</feature>
<dbReference type="PANTHER" id="PTHR12959:SF11">
    <property type="entry name" value="GPI TRANSAMIDASE COMPONENT PIG-T"/>
    <property type="match status" value="1"/>
</dbReference>
<name>A0A922HV75_DERFA</name>
<dbReference type="InterPro" id="IPR007245">
    <property type="entry name" value="PIG-T"/>
</dbReference>
<evidence type="ECO:0000256" key="2">
    <source>
        <dbReference type="SAM" id="SignalP"/>
    </source>
</evidence>
<keyword evidence="4" id="KW-1185">Reference proteome</keyword>
<dbReference type="AlphaFoldDB" id="A0A922HV75"/>
<evidence type="ECO:0000313" key="3">
    <source>
        <dbReference type="EMBL" id="KAH9511577.1"/>
    </source>
</evidence>
<feature type="transmembrane region" description="Helical" evidence="1">
    <location>
        <begin position="583"/>
        <end position="606"/>
    </location>
</feature>
<sequence>MMIFQLKFLLLLINFFTTISANHGVNDEHFDEQLIIRSLNDGQISAHFEFKTFITANLSHPFGVNAGKHNDIFPLSLLRLFHQLEIQELHFSLTKGYWKYDRWGLPARDTSPNAHLWAWFSAYLNSKNNWNKLTSLLSGQFCASINLINPTVTIRPKISYRPFLKLKPIEDENIDHDYGYMASLPQEAICTENLTPFTKMLPCQRNKGLATLLHATNIFDTEFFSQSIDFHFSCLDINHCSSTNGIELRQNILIVFNAPLVLDGKYSWTLNSLFGSSLDSHCPLASTSLIYVDITPLNHNPSSNGQLLIEPSRFISIDSDKYGSIVIEQSPIMIKEKQQRLYAEYDLKSIIKSESAESISKTGLNIGIQYPNSYDGKLNYPIDYQNLQVRRFSRGVGVQTGGITVLLTNRFQFSIDAIYTDTIPWYLRMYLHTMNIESRSLDGSKLMKEIQPKKLHYEPAQDRIRPHQLEVQLNLPPNSLTEIRFEFDHQFLRWTEFPPDPNHGLYINPATVTFLFADSNNHQLSDPGRTYERFLPQIFHSYFNNSNSFAAASATMALLRQNHPIRLYTEPLIIMMPTPDFSMPYNVICLVSTALSIAFGPIYNLTTRKVMNTQMKHGKAQKTKKRFFFF</sequence>
<keyword evidence="1" id="KW-1133">Transmembrane helix</keyword>
<keyword evidence="1" id="KW-0472">Membrane</keyword>
<evidence type="ECO:0000313" key="4">
    <source>
        <dbReference type="Proteomes" id="UP000790347"/>
    </source>
</evidence>
<keyword evidence="1" id="KW-0812">Transmembrane</keyword>
<reference evidence="3" key="2">
    <citation type="journal article" date="2022" name="Res Sq">
        <title>Comparative Genomics Reveals Insights into the Divergent Evolution of Astigmatic Mites and Household Pest Adaptations.</title>
        <authorList>
            <person name="Xiong Q."/>
            <person name="Wan A.T.-Y."/>
            <person name="Liu X.-Y."/>
            <person name="Fung C.S.-H."/>
            <person name="Xiao X."/>
            <person name="Malainual N."/>
            <person name="Hou J."/>
            <person name="Wang L."/>
            <person name="Wang M."/>
            <person name="Yang K."/>
            <person name="Cui Y."/>
            <person name="Leung E."/>
            <person name="Nong W."/>
            <person name="Shin S.-K."/>
            <person name="Au S."/>
            <person name="Jeong K.Y."/>
            <person name="Chew F.T."/>
            <person name="Hui J."/>
            <person name="Leung T.F."/>
            <person name="Tungtrongchitr A."/>
            <person name="Zhong N."/>
            <person name="Liu Z."/>
            <person name="Tsui S."/>
        </authorList>
    </citation>
    <scope>NUCLEOTIDE SEQUENCE</scope>
    <source>
        <strain evidence="3">Derf</strain>
        <tissue evidence="3">Whole organism</tissue>
    </source>
</reference>
<evidence type="ECO:0008006" key="5">
    <source>
        <dbReference type="Google" id="ProtNLM"/>
    </source>
</evidence>
<dbReference type="Proteomes" id="UP000790347">
    <property type="component" value="Unassembled WGS sequence"/>
</dbReference>
<evidence type="ECO:0000256" key="1">
    <source>
        <dbReference type="SAM" id="Phobius"/>
    </source>
</evidence>
<proteinExistence type="predicted"/>
<dbReference type="Pfam" id="PF04113">
    <property type="entry name" value="Gpi16"/>
    <property type="match status" value="2"/>
</dbReference>